<organism evidence="4 5">
    <name type="scientific">Halopelagius longus</name>
    <dbReference type="NCBI Taxonomy" id="1236180"/>
    <lineage>
        <taxon>Archaea</taxon>
        <taxon>Methanobacteriati</taxon>
        <taxon>Methanobacteriota</taxon>
        <taxon>Stenosarchaea group</taxon>
        <taxon>Halobacteria</taxon>
        <taxon>Halobacteriales</taxon>
        <taxon>Haloferacaceae</taxon>
    </lineage>
</organism>
<dbReference type="EMBL" id="FNKQ01000002">
    <property type="protein sequence ID" value="SDQ48941.1"/>
    <property type="molecule type" value="Genomic_DNA"/>
</dbReference>
<dbReference type="PANTHER" id="PTHR35340">
    <property type="entry name" value="PQQ ENZYME REPEAT PROTEIN-RELATED"/>
    <property type="match status" value="1"/>
</dbReference>
<dbReference type="GO" id="GO:0004062">
    <property type="term" value="F:aryl sulfotransferase activity"/>
    <property type="evidence" value="ECO:0007669"/>
    <property type="project" value="InterPro"/>
</dbReference>
<dbReference type="Pfam" id="PF05935">
    <property type="entry name" value="Arylsulfotrans"/>
    <property type="match status" value="1"/>
</dbReference>
<dbReference type="PANTHER" id="PTHR35340:SF5">
    <property type="entry name" value="ASST-DOMAIN-CONTAINING PROTEIN"/>
    <property type="match status" value="1"/>
</dbReference>
<dbReference type="EMBL" id="QQST01000001">
    <property type="protein sequence ID" value="RDI70709.1"/>
    <property type="molecule type" value="Genomic_DNA"/>
</dbReference>
<keyword evidence="2" id="KW-0812">Transmembrane</keyword>
<evidence type="ECO:0000256" key="1">
    <source>
        <dbReference type="SAM" id="MobiDB-lite"/>
    </source>
</evidence>
<protein>
    <submittedName>
        <fullName evidence="4">Arylsulfotransferase (ASST)</fullName>
    </submittedName>
</protein>
<evidence type="ECO:0000313" key="4">
    <source>
        <dbReference type="EMBL" id="SDQ48941.1"/>
    </source>
</evidence>
<reference evidence="3 6" key="3">
    <citation type="submission" date="2018-07" db="EMBL/GenBank/DDBJ databases">
        <title>Genome sequence of extremly halophilic archaeon Halopelagius longus strain BC12-B1.</title>
        <authorList>
            <person name="Zhang X."/>
        </authorList>
    </citation>
    <scope>NUCLEOTIDE SEQUENCE [LARGE SCALE GENOMIC DNA]</scope>
    <source>
        <strain evidence="3 6">BC12-B1</strain>
    </source>
</reference>
<feature type="region of interest" description="Disordered" evidence="1">
    <location>
        <begin position="354"/>
        <end position="388"/>
    </location>
</feature>
<dbReference type="Gene3D" id="2.130.10.10">
    <property type="entry name" value="YVTN repeat-like/Quinoprotein amine dehydrogenase"/>
    <property type="match status" value="1"/>
</dbReference>
<dbReference type="InterPro" id="IPR010262">
    <property type="entry name" value="Arylsulfotransferase_bact"/>
</dbReference>
<keyword evidence="4" id="KW-0808">Transferase</keyword>
<evidence type="ECO:0000313" key="3">
    <source>
        <dbReference type="EMBL" id="RDI70709.1"/>
    </source>
</evidence>
<evidence type="ECO:0000256" key="2">
    <source>
        <dbReference type="SAM" id="Phobius"/>
    </source>
</evidence>
<dbReference type="SUPFAM" id="SSF101898">
    <property type="entry name" value="NHL repeat"/>
    <property type="match status" value="1"/>
</dbReference>
<dbReference type="Proteomes" id="UP000255421">
    <property type="component" value="Unassembled WGS sequence"/>
</dbReference>
<keyword evidence="2" id="KW-1133">Transmembrane helix</keyword>
<reference evidence="4" key="2">
    <citation type="submission" date="2016-10" db="EMBL/GenBank/DDBJ databases">
        <authorList>
            <person name="de Groot N.N."/>
        </authorList>
    </citation>
    <scope>NUCLEOTIDE SEQUENCE [LARGE SCALE GENOMIC DNA]</scope>
    <source>
        <strain evidence="4">CGMCC 1.12397</strain>
    </source>
</reference>
<sequence length="468" mass="51815">MPRLSLTPRWILRSILALVVVGSLVAGAALTAAYEPPEVQTGTVESAANGTTYVAVQGFHFQGQGGEKKPARLIAAGPDGQPKWIYNGSKHGASWFYSVDPLENGNLLVVNTAPGETMVYELNPETRERVWQQNFSIEDTHDVDMINGDQLLVANMRNTENGTSNDRIFIYDLSEDEIVWEWYFKDHYPADTDKGISSEDWSHVNDVDKIGEGEYLISPRNFDQVAVVNRSTGEITMRLGSDDDHDVINEQHNPQYLESENGTPTILVADSENDRVVEYACSARTDGECQWERVWTVGNDQLNWPRDADRLPNGNTLITDSLGHRVIEVTPTGEIVWEVYTPWAPFDAERAAYGNEPGGPTMQDQNVSGSYELSGSAGETPGTGDGDATFPEWLTTTFGGTPLEGAATELADTWKGLSQWIKPVWMAPWTLVFVSVALVVGLLWAVAELLYQRRRVVGGVRRGVQHLR</sequence>
<keyword evidence="2" id="KW-0472">Membrane</keyword>
<feature type="transmembrane region" description="Helical" evidence="2">
    <location>
        <begin position="425"/>
        <end position="446"/>
    </location>
</feature>
<proteinExistence type="predicted"/>
<accession>A0A1H1BAU1</accession>
<dbReference type="InterPro" id="IPR015943">
    <property type="entry name" value="WD40/YVTN_repeat-like_dom_sf"/>
</dbReference>
<keyword evidence="6" id="KW-1185">Reference proteome</keyword>
<dbReference type="AlphaFoldDB" id="A0A1H1BAU1"/>
<evidence type="ECO:0000313" key="6">
    <source>
        <dbReference type="Proteomes" id="UP000255421"/>
    </source>
</evidence>
<dbReference type="InterPro" id="IPR053143">
    <property type="entry name" value="Arylsulfate_ST"/>
</dbReference>
<evidence type="ECO:0000313" key="5">
    <source>
        <dbReference type="Proteomes" id="UP000199289"/>
    </source>
</evidence>
<name>A0A1H1BAU1_9EURY</name>
<reference evidence="5" key="1">
    <citation type="submission" date="2016-10" db="EMBL/GenBank/DDBJ databases">
        <authorList>
            <person name="Varghese N."/>
            <person name="Submissions S."/>
        </authorList>
    </citation>
    <scope>NUCLEOTIDE SEQUENCE [LARGE SCALE GENOMIC DNA]</scope>
    <source>
        <strain evidence="5">CGMCC 1.12397</strain>
    </source>
</reference>
<dbReference type="Proteomes" id="UP000199289">
    <property type="component" value="Unassembled WGS sequence"/>
</dbReference>
<feature type="compositionally biased region" description="Polar residues" evidence="1">
    <location>
        <begin position="362"/>
        <end position="373"/>
    </location>
</feature>
<dbReference type="OrthoDB" id="306371at2157"/>
<gene>
    <name evidence="3" type="ORF">DWB78_02630</name>
    <name evidence="4" type="ORF">SAMN05216278_1712</name>
</gene>
<dbReference type="RefSeq" id="WP_092535847.1">
    <property type="nucleotide sequence ID" value="NZ_FNKQ01000002.1"/>
</dbReference>